<evidence type="ECO:0000313" key="6">
    <source>
        <dbReference type="Proteomes" id="UP001610334"/>
    </source>
</evidence>
<dbReference type="Pfam" id="PF00023">
    <property type="entry name" value="Ank"/>
    <property type="match status" value="1"/>
</dbReference>
<comment type="caution">
    <text evidence="5">The sequence shown here is derived from an EMBL/GenBank/DDBJ whole genome shotgun (WGS) entry which is preliminary data.</text>
</comment>
<evidence type="ECO:0000256" key="3">
    <source>
        <dbReference type="PROSITE-ProRule" id="PRU00023"/>
    </source>
</evidence>
<evidence type="ECO:0000256" key="1">
    <source>
        <dbReference type="ARBA" id="ARBA00022737"/>
    </source>
</evidence>
<dbReference type="PANTHER" id="PTHR24198:SF165">
    <property type="entry name" value="ANKYRIN REPEAT-CONTAINING PROTEIN-RELATED"/>
    <property type="match status" value="1"/>
</dbReference>
<name>A0ABR4H2U9_9EURO</name>
<dbReference type="Gene3D" id="1.25.40.20">
    <property type="entry name" value="Ankyrin repeat-containing domain"/>
    <property type="match status" value="1"/>
</dbReference>
<dbReference type="PANTHER" id="PTHR24198">
    <property type="entry name" value="ANKYRIN REPEAT AND PROTEIN KINASE DOMAIN-CONTAINING PROTEIN"/>
    <property type="match status" value="1"/>
</dbReference>
<dbReference type="PROSITE" id="PS50088">
    <property type="entry name" value="ANK_REPEAT"/>
    <property type="match status" value="2"/>
</dbReference>
<keyword evidence="2 3" id="KW-0040">ANK repeat</keyword>
<keyword evidence="6" id="KW-1185">Reference proteome</keyword>
<evidence type="ECO:0000313" key="5">
    <source>
        <dbReference type="EMBL" id="KAL2809797.1"/>
    </source>
</evidence>
<dbReference type="PROSITE" id="PS50297">
    <property type="entry name" value="ANK_REP_REGION"/>
    <property type="match status" value="2"/>
</dbReference>
<dbReference type="EMBL" id="JBFXLT010000082">
    <property type="protein sequence ID" value="KAL2809797.1"/>
    <property type="molecule type" value="Genomic_DNA"/>
</dbReference>
<protein>
    <submittedName>
        <fullName evidence="5">Uncharacterized protein</fullName>
    </submittedName>
</protein>
<proteinExistence type="predicted"/>
<dbReference type="InterPro" id="IPR002110">
    <property type="entry name" value="Ankyrin_rpt"/>
</dbReference>
<dbReference type="Proteomes" id="UP001610334">
    <property type="component" value="Unassembled WGS sequence"/>
</dbReference>
<feature type="region of interest" description="Disordered" evidence="4">
    <location>
        <begin position="86"/>
        <end position="123"/>
    </location>
</feature>
<keyword evidence="1" id="KW-0677">Repeat</keyword>
<feature type="repeat" description="ANK" evidence="3">
    <location>
        <begin position="190"/>
        <end position="222"/>
    </location>
</feature>
<dbReference type="SMART" id="SM00248">
    <property type="entry name" value="ANK"/>
    <property type="match status" value="2"/>
</dbReference>
<evidence type="ECO:0000256" key="4">
    <source>
        <dbReference type="SAM" id="MobiDB-lite"/>
    </source>
</evidence>
<sequence length="306" mass="34396">MDQTIVPFDIQYRILAAISELDLSENAQANWGRILNFSASPLGLWHSSLQDLLILHSPAYSLLRTSRKIGHLALKRLIADYEASKEECNNTEQQTTTHPVQLRPRTYSAKQDPDHSDKDGPLRHDLKMCSRAAAYRGYLDSLQLCLDSKTHDDINSLLLNAINGDSIPVLALLFDGGFADLQTEARNAGSGDSVLGYAIQHNRAAITDFLLNRGASLNIRISARLATNVERSLSPVSFAAWSGDMEVLRVLLAHGADVENSRNLFTRAVYWPMRQEMVQLFIEYGVDFGPADYREEYWPLYGDWIR</sequence>
<feature type="compositionally biased region" description="Basic and acidic residues" evidence="4">
    <location>
        <begin position="111"/>
        <end position="123"/>
    </location>
</feature>
<feature type="repeat" description="ANK" evidence="3">
    <location>
        <begin position="231"/>
        <end position="263"/>
    </location>
</feature>
<evidence type="ECO:0000256" key="2">
    <source>
        <dbReference type="ARBA" id="ARBA00023043"/>
    </source>
</evidence>
<gene>
    <name evidence="5" type="ORF">BJX63DRAFT_434856</name>
</gene>
<accession>A0ABR4H2U9</accession>
<dbReference type="InterPro" id="IPR036770">
    <property type="entry name" value="Ankyrin_rpt-contain_sf"/>
</dbReference>
<organism evidence="5 6">
    <name type="scientific">Aspergillus granulosus</name>
    <dbReference type="NCBI Taxonomy" id="176169"/>
    <lineage>
        <taxon>Eukaryota</taxon>
        <taxon>Fungi</taxon>
        <taxon>Dikarya</taxon>
        <taxon>Ascomycota</taxon>
        <taxon>Pezizomycotina</taxon>
        <taxon>Eurotiomycetes</taxon>
        <taxon>Eurotiomycetidae</taxon>
        <taxon>Eurotiales</taxon>
        <taxon>Aspergillaceae</taxon>
        <taxon>Aspergillus</taxon>
        <taxon>Aspergillus subgen. Nidulantes</taxon>
    </lineage>
</organism>
<dbReference type="SUPFAM" id="SSF48403">
    <property type="entry name" value="Ankyrin repeat"/>
    <property type="match status" value="1"/>
</dbReference>
<reference evidence="5 6" key="1">
    <citation type="submission" date="2024-07" db="EMBL/GenBank/DDBJ databases">
        <title>Section-level genome sequencing and comparative genomics of Aspergillus sections Usti and Cavernicolus.</title>
        <authorList>
            <consortium name="Lawrence Berkeley National Laboratory"/>
            <person name="Nybo J.L."/>
            <person name="Vesth T.C."/>
            <person name="Theobald S."/>
            <person name="Frisvad J.C."/>
            <person name="Larsen T.O."/>
            <person name="Kjaerboelling I."/>
            <person name="Rothschild-Mancinelli K."/>
            <person name="Lyhne E.K."/>
            <person name="Kogle M.E."/>
            <person name="Barry K."/>
            <person name="Clum A."/>
            <person name="Na H."/>
            <person name="Ledsgaard L."/>
            <person name="Lin J."/>
            <person name="Lipzen A."/>
            <person name="Kuo A."/>
            <person name="Riley R."/>
            <person name="Mondo S."/>
            <person name="Labutti K."/>
            <person name="Haridas S."/>
            <person name="Pangalinan J."/>
            <person name="Salamov A.A."/>
            <person name="Simmons B.A."/>
            <person name="Magnuson J.K."/>
            <person name="Chen J."/>
            <person name="Drula E."/>
            <person name="Henrissat B."/>
            <person name="Wiebenga A."/>
            <person name="Lubbers R.J."/>
            <person name="Gomes A.C."/>
            <person name="Makela M.R."/>
            <person name="Stajich J."/>
            <person name="Grigoriev I.V."/>
            <person name="Mortensen U.H."/>
            <person name="De Vries R.P."/>
            <person name="Baker S.E."/>
            <person name="Andersen M.R."/>
        </authorList>
    </citation>
    <scope>NUCLEOTIDE SEQUENCE [LARGE SCALE GENOMIC DNA]</scope>
    <source>
        <strain evidence="5 6">CBS 588.65</strain>
    </source>
</reference>